<accession>A0A068TMN5</accession>
<proteinExistence type="predicted"/>
<dbReference type="OrthoDB" id="1917528at2759"/>
<gene>
    <name evidence="2" type="ORF">GSCOC_T00014887001</name>
</gene>
<feature type="region of interest" description="Disordered" evidence="1">
    <location>
        <begin position="193"/>
        <end position="212"/>
    </location>
</feature>
<feature type="region of interest" description="Disordered" evidence="1">
    <location>
        <begin position="1"/>
        <end position="178"/>
    </location>
</feature>
<feature type="compositionally biased region" description="Low complexity" evidence="1">
    <location>
        <begin position="15"/>
        <end position="26"/>
    </location>
</feature>
<dbReference type="STRING" id="49390.A0A068TMN5"/>
<feature type="region of interest" description="Disordered" evidence="1">
    <location>
        <begin position="247"/>
        <end position="272"/>
    </location>
</feature>
<dbReference type="PANTHER" id="PTHR34112">
    <property type="entry name" value="C-JUN-AMINO-TERMINAL KINASE-INTERACTING PROTEIN"/>
    <property type="match status" value="1"/>
</dbReference>
<feature type="compositionally biased region" description="Basic and acidic residues" evidence="1">
    <location>
        <begin position="145"/>
        <end position="155"/>
    </location>
</feature>
<keyword evidence="3" id="KW-1185">Reference proteome</keyword>
<feature type="compositionally biased region" description="Low complexity" evidence="1">
    <location>
        <begin position="339"/>
        <end position="349"/>
    </location>
</feature>
<name>A0A068TMN5_COFCA</name>
<organism evidence="2 3">
    <name type="scientific">Coffea canephora</name>
    <name type="common">Robusta coffee</name>
    <dbReference type="NCBI Taxonomy" id="49390"/>
    <lineage>
        <taxon>Eukaryota</taxon>
        <taxon>Viridiplantae</taxon>
        <taxon>Streptophyta</taxon>
        <taxon>Embryophyta</taxon>
        <taxon>Tracheophyta</taxon>
        <taxon>Spermatophyta</taxon>
        <taxon>Magnoliopsida</taxon>
        <taxon>eudicotyledons</taxon>
        <taxon>Gunneridae</taxon>
        <taxon>Pentapetalae</taxon>
        <taxon>asterids</taxon>
        <taxon>lamiids</taxon>
        <taxon>Gentianales</taxon>
        <taxon>Rubiaceae</taxon>
        <taxon>Ixoroideae</taxon>
        <taxon>Gardenieae complex</taxon>
        <taxon>Bertiereae - Coffeeae clade</taxon>
        <taxon>Coffeeae</taxon>
        <taxon>Coffea</taxon>
    </lineage>
</organism>
<dbReference type="PhylomeDB" id="A0A068TMN5"/>
<evidence type="ECO:0000313" key="2">
    <source>
        <dbReference type="EMBL" id="CDO97516.1"/>
    </source>
</evidence>
<sequence length="599" mass="63630">MERSEPSLVPEWLKSSGSATGSGTTSHPLSPSDDHAVSKLARNKSSVNHNDHEIGRSSVSDRTSASYFRRSSSSNGSGQMQSYSSFGRNHRGRDWDKDLYEPRDRDNLVVGGHKHRDYLDPPVNNFPGNFEKDGLRRSQSMVSRKRNEIWPKRSIADSNSASRNKSTDGNSLLDKGDSVGTVHKVVFERDFPSLGSEERQATSEVGRVPSPGLNTAIHGLPISASAIIAGDKWTSALAEVPAIVGGGGTGLSPGRQASLPSSPASLPSSTSAGLNMAETVAQGPRVQAAPKITSGTQRLEELAIRQSRQLIPMTPSMPKPSILNSSDKGKAKAGQPQHPVSSPLLSPSLRGGPVKTDASKTSNAGKLLVLKPPRERNGVSTASKDTLSPTSSTRAATSGIAVATSVTGLATSRGPAINPVSPGAERKHALPMLEKKPSSQAQSRNDFFNLMRKKSMPSSSSVADAGSAVSASTLDEPGELEVIPAPVIHEDEDVPSLDRLNGCQHTENDLFGIQSRSLPLFSEEEEAAFLHQLGWQENADEDGLTEEEINAFFRDLSKYMNSKPSSKSLQGVQPKFPLLLSSHGAIGAISSGSDSKLES</sequence>
<dbReference type="Proteomes" id="UP000295252">
    <property type="component" value="Chromosome IV"/>
</dbReference>
<reference evidence="3" key="1">
    <citation type="journal article" date="2014" name="Science">
        <title>The coffee genome provides insight into the convergent evolution of caffeine biosynthesis.</title>
        <authorList>
            <person name="Denoeud F."/>
            <person name="Carretero-Paulet L."/>
            <person name="Dereeper A."/>
            <person name="Droc G."/>
            <person name="Guyot R."/>
            <person name="Pietrella M."/>
            <person name="Zheng C."/>
            <person name="Alberti A."/>
            <person name="Anthony F."/>
            <person name="Aprea G."/>
            <person name="Aury J.M."/>
            <person name="Bento P."/>
            <person name="Bernard M."/>
            <person name="Bocs S."/>
            <person name="Campa C."/>
            <person name="Cenci A."/>
            <person name="Combes M.C."/>
            <person name="Crouzillat D."/>
            <person name="Da Silva C."/>
            <person name="Daddiego L."/>
            <person name="De Bellis F."/>
            <person name="Dussert S."/>
            <person name="Garsmeur O."/>
            <person name="Gayraud T."/>
            <person name="Guignon V."/>
            <person name="Jahn K."/>
            <person name="Jamilloux V."/>
            <person name="Joet T."/>
            <person name="Labadie K."/>
            <person name="Lan T."/>
            <person name="Leclercq J."/>
            <person name="Lepelley M."/>
            <person name="Leroy T."/>
            <person name="Li L.T."/>
            <person name="Librado P."/>
            <person name="Lopez L."/>
            <person name="Munoz A."/>
            <person name="Noel B."/>
            <person name="Pallavicini A."/>
            <person name="Perrotta G."/>
            <person name="Poncet V."/>
            <person name="Pot D."/>
            <person name="Priyono X."/>
            <person name="Rigoreau M."/>
            <person name="Rouard M."/>
            <person name="Rozas J."/>
            <person name="Tranchant-Dubreuil C."/>
            <person name="VanBuren R."/>
            <person name="Zhang Q."/>
            <person name="Andrade A.C."/>
            <person name="Argout X."/>
            <person name="Bertrand B."/>
            <person name="de Kochko A."/>
            <person name="Graziosi G."/>
            <person name="Henry R.J."/>
            <person name="Jayarama X."/>
            <person name="Ming R."/>
            <person name="Nagai C."/>
            <person name="Rounsley S."/>
            <person name="Sankoff D."/>
            <person name="Giuliano G."/>
            <person name="Albert V.A."/>
            <person name="Wincker P."/>
            <person name="Lashermes P."/>
        </authorList>
    </citation>
    <scope>NUCLEOTIDE SEQUENCE [LARGE SCALE GENOMIC DNA]</scope>
    <source>
        <strain evidence="3">cv. DH200-94</strain>
    </source>
</reference>
<dbReference type="AlphaFoldDB" id="A0A068TMN5"/>
<feature type="compositionally biased region" description="Low complexity" evidence="1">
    <location>
        <begin position="257"/>
        <end position="272"/>
    </location>
</feature>
<evidence type="ECO:0000256" key="1">
    <source>
        <dbReference type="SAM" id="MobiDB-lite"/>
    </source>
</evidence>
<evidence type="ECO:0000313" key="3">
    <source>
        <dbReference type="Proteomes" id="UP000295252"/>
    </source>
</evidence>
<feature type="compositionally biased region" description="Basic and acidic residues" evidence="1">
    <location>
        <begin position="92"/>
        <end position="107"/>
    </location>
</feature>
<feature type="region of interest" description="Disordered" evidence="1">
    <location>
        <begin position="304"/>
        <end position="396"/>
    </location>
</feature>
<protein>
    <submittedName>
        <fullName evidence="2">Uncharacterized protein</fullName>
    </submittedName>
</protein>
<dbReference type="InParanoid" id="A0A068TMN5"/>
<feature type="compositionally biased region" description="Polar residues" evidence="1">
    <location>
        <begin position="156"/>
        <end position="170"/>
    </location>
</feature>
<dbReference type="Gramene" id="CDO97516">
    <property type="protein sequence ID" value="CDO97516"/>
    <property type="gene ID" value="GSCOC_T00014887001"/>
</dbReference>
<feature type="compositionally biased region" description="Low complexity" evidence="1">
    <location>
        <begin position="64"/>
        <end position="85"/>
    </location>
</feature>
<dbReference type="EMBL" id="HG739085">
    <property type="protein sequence ID" value="CDO97516.1"/>
    <property type="molecule type" value="Genomic_DNA"/>
</dbReference>
<dbReference type="PANTHER" id="PTHR34112:SF13">
    <property type="entry name" value="OS04G0448200 PROTEIN"/>
    <property type="match status" value="1"/>
</dbReference>
<feature type="compositionally biased region" description="Polar residues" evidence="1">
    <location>
        <begin position="378"/>
        <end position="396"/>
    </location>
</feature>
<dbReference type="OMA" id="AYAEPQH"/>